<dbReference type="GO" id="GO:0020037">
    <property type="term" value="F:heme binding"/>
    <property type="evidence" value="ECO:0007669"/>
    <property type="project" value="InterPro"/>
</dbReference>
<keyword evidence="1" id="KW-0813">Transport</keyword>
<sequence length="212" mass="22578">MPRERTFGAGFFKASLALLCCATVALAFPVGNTQKGKLAFESHGCPQCHGNQGQGFFNAQIKAPRIGPTRLSQAAFVGFVRHPVGRMPSYPSQDISDGELADLYGFLQSLAPAVKADPASANAQNGQRVYMSDGCYECHGKEGQGSTQTGASRIGPIQIPFPAFVAYIREPGAQMPPYSARAVSDADLADIYAFLLTRPQPTPAKSIPLLNQ</sequence>
<comment type="caution">
    <text evidence="9">The sequence shown here is derived from an EMBL/GenBank/DDBJ whole genome shotgun (WGS) entry which is preliminary data.</text>
</comment>
<reference evidence="9" key="1">
    <citation type="submission" date="2020-06" db="EMBL/GenBank/DDBJ databases">
        <title>Legume-microbial interactions unlock mineral nutrients during tropical forest succession.</title>
        <authorList>
            <person name="Epihov D.Z."/>
        </authorList>
    </citation>
    <scope>NUCLEOTIDE SEQUENCE [LARGE SCALE GENOMIC DNA]</scope>
    <source>
        <strain evidence="9">Pan2503</strain>
    </source>
</reference>
<accession>A0A7V8SWQ8</accession>
<evidence type="ECO:0000313" key="10">
    <source>
        <dbReference type="Proteomes" id="UP000567293"/>
    </source>
</evidence>
<dbReference type="PANTHER" id="PTHR37823">
    <property type="entry name" value="CYTOCHROME C-553-LIKE"/>
    <property type="match status" value="1"/>
</dbReference>
<dbReference type="InterPro" id="IPR051811">
    <property type="entry name" value="Cytochrome_c550/c551-like"/>
</dbReference>
<evidence type="ECO:0000313" key="9">
    <source>
        <dbReference type="EMBL" id="MBA0085199.1"/>
    </source>
</evidence>
<dbReference type="Pfam" id="PF13442">
    <property type="entry name" value="Cytochrome_CBB3"/>
    <property type="match status" value="2"/>
</dbReference>
<evidence type="ECO:0000256" key="1">
    <source>
        <dbReference type="ARBA" id="ARBA00022448"/>
    </source>
</evidence>
<protein>
    <submittedName>
        <fullName evidence="9">C-type cytochrome</fullName>
    </submittedName>
</protein>
<dbReference type="AlphaFoldDB" id="A0A7V8SWQ8"/>
<dbReference type="GO" id="GO:0046872">
    <property type="term" value="F:metal ion binding"/>
    <property type="evidence" value="ECO:0007669"/>
    <property type="project" value="UniProtKB-KW"/>
</dbReference>
<dbReference type="EMBL" id="JACDQQ010000910">
    <property type="protein sequence ID" value="MBA0085199.1"/>
    <property type="molecule type" value="Genomic_DNA"/>
</dbReference>
<dbReference type="Proteomes" id="UP000567293">
    <property type="component" value="Unassembled WGS sequence"/>
</dbReference>
<keyword evidence="2 6" id="KW-0349">Heme</keyword>
<dbReference type="PROSITE" id="PS51007">
    <property type="entry name" value="CYTC"/>
    <property type="match status" value="2"/>
</dbReference>
<evidence type="ECO:0000256" key="6">
    <source>
        <dbReference type="PROSITE-ProRule" id="PRU00433"/>
    </source>
</evidence>
<organism evidence="9 10">
    <name type="scientific">Candidatus Acidiferrum panamense</name>
    <dbReference type="NCBI Taxonomy" id="2741543"/>
    <lineage>
        <taxon>Bacteria</taxon>
        <taxon>Pseudomonadati</taxon>
        <taxon>Acidobacteriota</taxon>
        <taxon>Terriglobia</taxon>
        <taxon>Candidatus Acidiferrales</taxon>
        <taxon>Candidatus Acidiferrum</taxon>
    </lineage>
</organism>
<dbReference type="GO" id="GO:0009055">
    <property type="term" value="F:electron transfer activity"/>
    <property type="evidence" value="ECO:0007669"/>
    <property type="project" value="InterPro"/>
</dbReference>
<keyword evidence="4" id="KW-0249">Electron transport</keyword>
<proteinExistence type="predicted"/>
<gene>
    <name evidence="9" type="ORF">HRJ53_09395</name>
</gene>
<dbReference type="Gene3D" id="1.10.760.10">
    <property type="entry name" value="Cytochrome c-like domain"/>
    <property type="match status" value="2"/>
</dbReference>
<evidence type="ECO:0000256" key="3">
    <source>
        <dbReference type="ARBA" id="ARBA00022723"/>
    </source>
</evidence>
<feature type="signal peptide" evidence="7">
    <location>
        <begin position="1"/>
        <end position="27"/>
    </location>
</feature>
<dbReference type="PANTHER" id="PTHR37823:SF1">
    <property type="entry name" value="CYTOCHROME C-553-LIKE"/>
    <property type="match status" value="1"/>
</dbReference>
<dbReference type="SUPFAM" id="SSF46626">
    <property type="entry name" value="Cytochrome c"/>
    <property type="match status" value="2"/>
</dbReference>
<keyword evidence="10" id="KW-1185">Reference proteome</keyword>
<evidence type="ECO:0000256" key="7">
    <source>
        <dbReference type="SAM" id="SignalP"/>
    </source>
</evidence>
<name>A0A7V8SWQ8_9BACT</name>
<evidence type="ECO:0000256" key="2">
    <source>
        <dbReference type="ARBA" id="ARBA00022617"/>
    </source>
</evidence>
<evidence type="ECO:0000259" key="8">
    <source>
        <dbReference type="PROSITE" id="PS51007"/>
    </source>
</evidence>
<evidence type="ECO:0000256" key="5">
    <source>
        <dbReference type="ARBA" id="ARBA00023004"/>
    </source>
</evidence>
<dbReference type="InterPro" id="IPR036909">
    <property type="entry name" value="Cyt_c-like_dom_sf"/>
</dbReference>
<feature type="domain" description="Cytochrome c" evidence="8">
    <location>
        <begin position="121"/>
        <end position="199"/>
    </location>
</feature>
<keyword evidence="5 6" id="KW-0408">Iron</keyword>
<keyword evidence="3 6" id="KW-0479">Metal-binding</keyword>
<dbReference type="InterPro" id="IPR009056">
    <property type="entry name" value="Cyt_c-like_dom"/>
</dbReference>
<feature type="chain" id="PRO_5031427488" evidence="7">
    <location>
        <begin position="28"/>
        <end position="212"/>
    </location>
</feature>
<keyword evidence="7" id="KW-0732">Signal</keyword>
<evidence type="ECO:0000256" key="4">
    <source>
        <dbReference type="ARBA" id="ARBA00022982"/>
    </source>
</evidence>
<feature type="domain" description="Cytochrome c" evidence="8">
    <location>
        <begin position="31"/>
        <end position="111"/>
    </location>
</feature>